<evidence type="ECO:0000313" key="3">
    <source>
        <dbReference type="Proteomes" id="UP000507954"/>
    </source>
</evidence>
<organism evidence="2 3">
    <name type="scientific">Sinorhizobium medicae</name>
    <dbReference type="NCBI Taxonomy" id="110321"/>
    <lineage>
        <taxon>Bacteria</taxon>
        <taxon>Pseudomonadati</taxon>
        <taxon>Pseudomonadota</taxon>
        <taxon>Alphaproteobacteria</taxon>
        <taxon>Hyphomicrobiales</taxon>
        <taxon>Rhizobiaceae</taxon>
        <taxon>Sinorhizobium/Ensifer group</taxon>
        <taxon>Sinorhizobium</taxon>
    </lineage>
</organism>
<reference evidence="2 3" key="1">
    <citation type="submission" date="2019-06" db="EMBL/GenBank/DDBJ databases">
        <authorList>
            <person name="Le Quere A."/>
            <person name="Colella S."/>
        </authorList>
    </citation>
    <scope>NUCLEOTIDE SEQUENCE [LARGE SCALE GENOMIC DNA]</scope>
    <source>
        <strain evidence="2">EmedicaeMD41</strain>
    </source>
</reference>
<evidence type="ECO:0000256" key="1">
    <source>
        <dbReference type="SAM" id="MobiDB-lite"/>
    </source>
</evidence>
<sequence length="350" mass="37167">MDGFPGTALEVEMQGLSLESRDAEHHLSAGSLFFVGQIDVVVQQLAVAECDPCFALPAGTAATEKGRIDAGRLNRLQHALMMTDMDGLAGARQLDRKGLAGLGGQKALGMQVLLRPARLQPGLEYAVDQARGTADIEMRAERLAVEQAGDRNAIVFGIAIDLHPMPSVVGDEVLAICAAVARPNGIMQFELGTLAGKLLHHGDEGRDPDAAGNQQMFAAAPIRLEQIDRMGDPHLVAFAHLLVHEGRAATRIIDMKNADLVGRAIIWRRHQRVGVAPEVAIVVHRNDDVSATGEVRHRPAIQALEAEALDAMRNGRHLGHADGNFGTTAHRNNSSGSGALPGSSASILTP</sequence>
<proteinExistence type="predicted"/>
<accession>A0A508WYY0</accession>
<feature type="region of interest" description="Disordered" evidence="1">
    <location>
        <begin position="320"/>
        <end position="350"/>
    </location>
</feature>
<feature type="compositionally biased region" description="Low complexity" evidence="1">
    <location>
        <begin position="334"/>
        <end position="350"/>
    </location>
</feature>
<dbReference type="Proteomes" id="UP000507954">
    <property type="component" value="Unassembled WGS sequence"/>
</dbReference>
<dbReference type="EMBL" id="CABFNB010000111">
    <property type="protein sequence ID" value="VTZ62689.1"/>
    <property type="molecule type" value="Genomic_DNA"/>
</dbReference>
<evidence type="ECO:0000313" key="2">
    <source>
        <dbReference type="EMBL" id="VTZ62689.1"/>
    </source>
</evidence>
<name>A0A508WYY0_9HYPH</name>
<dbReference type="AlphaFoldDB" id="A0A508WYY0"/>
<gene>
    <name evidence="2" type="ORF">EMEDMD4_440003</name>
</gene>
<protein>
    <submittedName>
        <fullName evidence="2">Uncharacterized protein</fullName>
    </submittedName>
</protein>